<organism evidence="1 2">
    <name type="scientific">Bemisia tabaci</name>
    <name type="common">Sweetpotato whitefly</name>
    <name type="synonym">Aleurodes tabaci</name>
    <dbReference type="NCBI Taxonomy" id="7038"/>
    <lineage>
        <taxon>Eukaryota</taxon>
        <taxon>Metazoa</taxon>
        <taxon>Ecdysozoa</taxon>
        <taxon>Arthropoda</taxon>
        <taxon>Hexapoda</taxon>
        <taxon>Insecta</taxon>
        <taxon>Pterygota</taxon>
        <taxon>Neoptera</taxon>
        <taxon>Paraneoptera</taxon>
        <taxon>Hemiptera</taxon>
        <taxon>Sternorrhyncha</taxon>
        <taxon>Aleyrodoidea</taxon>
        <taxon>Aleyrodidae</taxon>
        <taxon>Aleyrodinae</taxon>
        <taxon>Bemisia</taxon>
    </lineage>
</organism>
<evidence type="ECO:0000313" key="1">
    <source>
        <dbReference type="EMBL" id="CAH0754035.1"/>
    </source>
</evidence>
<proteinExistence type="predicted"/>
<keyword evidence="2" id="KW-1185">Reference proteome</keyword>
<reference evidence="1" key="1">
    <citation type="submission" date="2021-12" db="EMBL/GenBank/DDBJ databases">
        <authorList>
            <person name="King R."/>
        </authorList>
    </citation>
    <scope>NUCLEOTIDE SEQUENCE</scope>
</reference>
<accession>A0A9P0G2T6</accession>
<dbReference type="Gene3D" id="3.40.50.300">
    <property type="entry name" value="P-loop containing nucleotide triphosphate hydrolases"/>
    <property type="match status" value="2"/>
</dbReference>
<name>A0A9P0G2T6_BEMTA</name>
<sequence length="288" mass="31964">MILNARLSRRFVAVSFPYFSFIFPSQFLLSSPTAAVRFECFYILFILKTSSVQEFRKTQSKDRRMSSHGAKSCQPSDVCPIILSRLAATPEGSRLMVAIAGPPGAGKSTLAADLCAAINKGAPTPAPAIVVPMDGFHYDNVVLDERGLRKRKGSPPTFDCDGFVALLARLRYPSKEVAIPVFDRSLELSRAGAAIVGPQHKVLLVEGNYLLLDQEPWSDLAPFFGLSFFLEVPLPELERRLLQRRLTHGHDEEASKEHIRVNDVPNAKLVLSNSRQADYVVPNEFHKK</sequence>
<dbReference type="AlphaFoldDB" id="A0A9P0G2T6"/>
<dbReference type="EMBL" id="OU963862">
    <property type="protein sequence ID" value="CAH0754035.1"/>
    <property type="molecule type" value="Genomic_DNA"/>
</dbReference>
<dbReference type="Proteomes" id="UP001152759">
    <property type="component" value="Chromosome 1"/>
</dbReference>
<dbReference type="PANTHER" id="PTHR10285">
    <property type="entry name" value="URIDINE KINASE"/>
    <property type="match status" value="1"/>
</dbReference>
<dbReference type="NCBIfam" id="NF006744">
    <property type="entry name" value="PRK09270.1-3"/>
    <property type="match status" value="1"/>
</dbReference>
<dbReference type="InterPro" id="IPR027417">
    <property type="entry name" value="P-loop_NTPase"/>
</dbReference>
<evidence type="ECO:0000313" key="2">
    <source>
        <dbReference type="Proteomes" id="UP001152759"/>
    </source>
</evidence>
<protein>
    <submittedName>
        <fullName evidence="1">Uncharacterized protein</fullName>
    </submittedName>
</protein>
<gene>
    <name evidence="1" type="ORF">BEMITA_LOCUS1291</name>
</gene>
<dbReference type="SUPFAM" id="SSF52540">
    <property type="entry name" value="P-loop containing nucleoside triphosphate hydrolases"/>
    <property type="match status" value="1"/>
</dbReference>